<dbReference type="GO" id="GO:0006302">
    <property type="term" value="P:double-strand break repair"/>
    <property type="evidence" value="ECO:0007669"/>
    <property type="project" value="InterPro"/>
</dbReference>
<dbReference type="Gene3D" id="3.40.50.300">
    <property type="entry name" value="P-loop containing nucleotide triphosphate hydrolases"/>
    <property type="match status" value="1"/>
</dbReference>
<evidence type="ECO:0000313" key="3">
    <source>
        <dbReference type="EMBL" id="DAD83019.1"/>
    </source>
</evidence>
<proteinExistence type="predicted"/>
<organism evidence="3">
    <name type="scientific">Caudovirales sp. ct1Jx6</name>
    <dbReference type="NCBI Taxonomy" id="2826765"/>
    <lineage>
        <taxon>Viruses</taxon>
        <taxon>Duplodnaviria</taxon>
        <taxon>Heunggongvirae</taxon>
        <taxon>Uroviricota</taxon>
        <taxon>Caudoviricetes</taxon>
    </lineage>
</organism>
<dbReference type="PANTHER" id="PTHR32114">
    <property type="entry name" value="ABC TRANSPORTER ABCH.3"/>
    <property type="match status" value="1"/>
</dbReference>
<dbReference type="SUPFAM" id="SSF52540">
    <property type="entry name" value="P-loop containing nucleoside triphosphate hydrolases"/>
    <property type="match status" value="1"/>
</dbReference>
<protein>
    <submittedName>
        <fullName evidence="3">AAA domain protein</fullName>
    </submittedName>
</protein>
<dbReference type="EMBL" id="BK014927">
    <property type="protein sequence ID" value="DAD83019.1"/>
    <property type="molecule type" value="Genomic_DNA"/>
</dbReference>
<keyword evidence="1" id="KW-0175">Coiled coil</keyword>
<dbReference type="GO" id="GO:0016887">
    <property type="term" value="F:ATP hydrolysis activity"/>
    <property type="evidence" value="ECO:0007669"/>
    <property type="project" value="InterPro"/>
</dbReference>
<feature type="coiled-coil region" evidence="1">
    <location>
        <begin position="257"/>
        <end position="378"/>
    </location>
</feature>
<dbReference type="InterPro" id="IPR027417">
    <property type="entry name" value="P-loop_NTPase"/>
</dbReference>
<dbReference type="Pfam" id="PF13476">
    <property type="entry name" value="AAA_23"/>
    <property type="match status" value="1"/>
</dbReference>
<dbReference type="PANTHER" id="PTHR32114:SF2">
    <property type="entry name" value="ABC TRANSPORTER ABCH.3"/>
    <property type="match status" value="1"/>
</dbReference>
<dbReference type="InterPro" id="IPR038729">
    <property type="entry name" value="Rad50/SbcC_AAA"/>
</dbReference>
<name>A0A8S5MM53_9CAUD</name>
<reference evidence="3" key="1">
    <citation type="journal article" date="2021" name="Proc. Natl. Acad. Sci. U.S.A.">
        <title>A Catalog of Tens of Thousands of Viruses from Human Metagenomes Reveals Hidden Associations with Chronic Diseases.</title>
        <authorList>
            <person name="Tisza M.J."/>
            <person name="Buck C.B."/>
        </authorList>
    </citation>
    <scope>NUCLEOTIDE SEQUENCE</scope>
    <source>
        <strain evidence="3">Ct1Jx6</strain>
    </source>
</reference>
<sequence length="476" mass="53468">MRVTKIKIKNLFGIKEIELDGRNVEITGSNGVGKTSILDSIRYALTNDSSRDCIIRDGETEGEIIIETDTGLCVDRKKRTNQADFKSVKDGRNIVSSPESFLRSIFSPLQIDPVAFINMSKKEQNRIILDLIDFDWDLNWIKEQFGEIPKGINWEQNILQVLYDIQAESGDYFMTRQDVNRDIRNKRAFISEIAAAIPPKYDAEKWETFDTASKYKELADANKHNGLIERAKIFRDSYSGKMRGIDADMEIAIGNIRDTFEAERSELGATISRLEAELVAAKEKLSTIDIRLADKIEVERSNREVKAAQLEKDMGVAAEYVDLEVIDTSGLQSEIDEAEAMKRHLNEYKRMLNLQGELNDLVSESEELTRKIELARSLPGKILAEATIPVKGLTVVNGVALINGLPVSNLSEGEKLNLCIDVALSKPNNLQIVLIDGVEKLSEGNRTALYKKCEEKGVQFIATRTTNDDELMVTAL</sequence>
<evidence type="ECO:0000259" key="2">
    <source>
        <dbReference type="Pfam" id="PF13476"/>
    </source>
</evidence>
<evidence type="ECO:0000256" key="1">
    <source>
        <dbReference type="SAM" id="Coils"/>
    </source>
</evidence>
<feature type="domain" description="Rad50/SbcC-type AAA" evidence="2">
    <location>
        <begin position="5"/>
        <end position="373"/>
    </location>
</feature>
<accession>A0A8S5MM53</accession>